<reference evidence="2 3" key="1">
    <citation type="submission" date="2016-01" db="EMBL/GenBank/DDBJ databases">
        <title>Whole genome sequencing of Bhargavaea cecembensis T14.</title>
        <authorList>
            <person name="Hong K.W."/>
        </authorList>
    </citation>
    <scope>NUCLEOTIDE SEQUENCE [LARGE SCALE GENOMIC DNA]</scope>
    <source>
        <strain evidence="2 3">T14</strain>
    </source>
</reference>
<evidence type="ECO:0000313" key="2">
    <source>
        <dbReference type="EMBL" id="KZE38514.1"/>
    </source>
</evidence>
<accession>A0A165H1K1</accession>
<evidence type="ECO:0000256" key="1">
    <source>
        <dbReference type="SAM" id="Phobius"/>
    </source>
</evidence>
<feature type="transmembrane region" description="Helical" evidence="1">
    <location>
        <begin position="35"/>
        <end position="53"/>
    </location>
</feature>
<feature type="transmembrane region" description="Helical" evidence="1">
    <location>
        <begin position="6"/>
        <end position="23"/>
    </location>
</feature>
<dbReference type="RefSeq" id="WP_063180082.1">
    <property type="nucleotide sequence ID" value="NZ_LQNT01000009.1"/>
</dbReference>
<gene>
    <name evidence="2" type="ORF">AV656_06305</name>
</gene>
<keyword evidence="1" id="KW-0812">Transmembrane</keyword>
<name>A0A165H1K1_9BACL</name>
<dbReference type="EMBL" id="LQNT01000009">
    <property type="protein sequence ID" value="KZE38514.1"/>
    <property type="molecule type" value="Genomic_DNA"/>
</dbReference>
<proteinExistence type="predicted"/>
<keyword evidence="1" id="KW-0472">Membrane</keyword>
<keyword evidence="1" id="KW-1133">Transmembrane helix</keyword>
<organism evidence="2 3">
    <name type="scientific">Bhargavaea cecembensis</name>
    <dbReference type="NCBI Taxonomy" id="394098"/>
    <lineage>
        <taxon>Bacteria</taxon>
        <taxon>Bacillati</taxon>
        <taxon>Bacillota</taxon>
        <taxon>Bacilli</taxon>
        <taxon>Bacillales</taxon>
        <taxon>Caryophanaceae</taxon>
        <taxon>Bhargavaea</taxon>
    </lineage>
</organism>
<protein>
    <submittedName>
        <fullName evidence="2">Uncharacterized protein</fullName>
    </submittedName>
</protein>
<sequence>MTALTVLPVVILILFLILAFRWRHPVAGGRTIIRLFLIFVSVLAVLAIAAQFVRPSAHTFPFVGENVADEIDRVYHQVMIEQDPDAVPENQILSKETFAFSGNELTVRSDETADEYFPIQLSIRTGPPGEATVTVFRPVMLVGGYDVSEALLQPETEILEARQTVTIGFPPQELNFRKIGEPDLPLFNDDGIYSTYHRLPIFLITVPEGVEVKTEGHVNSLGA</sequence>
<comment type="caution">
    <text evidence="2">The sequence shown here is derived from an EMBL/GenBank/DDBJ whole genome shotgun (WGS) entry which is preliminary data.</text>
</comment>
<dbReference type="AlphaFoldDB" id="A0A165H1K1"/>
<dbReference type="OrthoDB" id="2450819at2"/>
<evidence type="ECO:0000313" key="3">
    <source>
        <dbReference type="Proteomes" id="UP000076490"/>
    </source>
</evidence>
<dbReference type="Proteomes" id="UP000076490">
    <property type="component" value="Unassembled WGS sequence"/>
</dbReference>